<sequence length="223" mass="24273">MSYLLPWEPDQADGSLARRVAAHAAQRIVERSIPAGHLLTEAELSIEMGVSRTPSREAMLQLARWGLVRLMPKKGAVVTAITFEERRDLLATRGLFERGALEALTSTPGRLAELSNSLNEPLQAQRAALASGDLLGFASADFAFHAALVQAGGNYVITDLLTELAPRLARLTFEAALEHPEQLATYLQEHERLADLASQANATEFAQCLNAHLTKAHFPKKAN</sequence>
<feature type="domain" description="HTH gntR-type" evidence="4">
    <location>
        <begin position="14"/>
        <end position="81"/>
    </location>
</feature>
<dbReference type="InterPro" id="IPR000524">
    <property type="entry name" value="Tscrpt_reg_HTH_GntR"/>
</dbReference>
<gene>
    <name evidence="5" type="ordered locus">AARI_09710</name>
</gene>
<dbReference type="Gene3D" id="1.20.120.530">
    <property type="entry name" value="GntR ligand-binding domain-like"/>
    <property type="match status" value="1"/>
</dbReference>
<dbReference type="SMART" id="SM00895">
    <property type="entry name" value="FCD"/>
    <property type="match status" value="1"/>
</dbReference>
<dbReference type="PANTHER" id="PTHR43537:SF24">
    <property type="entry name" value="GLUCONATE OPERON TRANSCRIPTIONAL REPRESSOR"/>
    <property type="match status" value="1"/>
</dbReference>
<name>A0ABP1U1G5_GLUAR</name>
<evidence type="ECO:0000313" key="5">
    <source>
        <dbReference type="EMBL" id="CBT75188.1"/>
    </source>
</evidence>
<evidence type="ECO:0000259" key="4">
    <source>
        <dbReference type="PROSITE" id="PS50949"/>
    </source>
</evidence>
<evidence type="ECO:0000256" key="2">
    <source>
        <dbReference type="ARBA" id="ARBA00023125"/>
    </source>
</evidence>
<protein>
    <submittedName>
        <fullName evidence="5">GntR-family transcriptional regulator</fullName>
    </submittedName>
</protein>
<reference evidence="6" key="1">
    <citation type="journal article" date="2010" name="PLoS ONE">
        <title>The Arthrobacter arilaitensis Re117 genome sequence reveals its genetic adaptation to the surface of cheese.</title>
        <authorList>
            <person name="Monnet C."/>
            <person name="Loux V."/>
            <person name="Gibrat J.F."/>
            <person name="Spinnler E."/>
            <person name="Barbe V."/>
            <person name="Vacherie B."/>
            <person name="Gavory F."/>
            <person name="Gourbeyre E."/>
            <person name="Siguier P."/>
            <person name="Chandler M."/>
            <person name="Elleuch R."/>
            <person name="Irlinger F."/>
            <person name="Vallaeys T."/>
        </authorList>
    </citation>
    <scope>NUCLEOTIDE SEQUENCE</scope>
    <source>
        <strain evidence="6">DSM 16368 / CIP 108037 / IAM 15318 / JCM 13566 / Re117</strain>
    </source>
</reference>
<keyword evidence="3" id="KW-0804">Transcription</keyword>
<evidence type="ECO:0000313" key="6">
    <source>
        <dbReference type="Proteomes" id="UP000006878"/>
    </source>
</evidence>
<dbReference type="InterPro" id="IPR008920">
    <property type="entry name" value="TF_FadR/GntR_C"/>
</dbReference>
<proteinExistence type="predicted"/>
<keyword evidence="2" id="KW-0238">DNA-binding</keyword>
<dbReference type="EMBL" id="FQ311875">
    <property type="protein sequence ID" value="CBT75188.1"/>
    <property type="molecule type" value="Genomic_DNA"/>
</dbReference>
<dbReference type="PROSITE" id="PS50949">
    <property type="entry name" value="HTH_GNTR"/>
    <property type="match status" value="1"/>
</dbReference>
<dbReference type="InterPro" id="IPR011711">
    <property type="entry name" value="GntR_C"/>
</dbReference>
<evidence type="ECO:0000256" key="3">
    <source>
        <dbReference type="ARBA" id="ARBA00023163"/>
    </source>
</evidence>
<dbReference type="SUPFAM" id="SSF48008">
    <property type="entry name" value="GntR ligand-binding domain-like"/>
    <property type="match status" value="1"/>
</dbReference>
<accession>A0ABP1U1G5</accession>
<organism evidence="5 6">
    <name type="scientific">Glutamicibacter arilaitensis (strain DSM 16368 / CIP 108037 / IAM 15318 / JCM 13566 / NCIMB 14258 / Re117)</name>
    <name type="common">Arthrobacter arilaitensis</name>
    <dbReference type="NCBI Taxonomy" id="861360"/>
    <lineage>
        <taxon>Bacteria</taxon>
        <taxon>Bacillati</taxon>
        <taxon>Actinomycetota</taxon>
        <taxon>Actinomycetes</taxon>
        <taxon>Micrococcales</taxon>
        <taxon>Micrococcaceae</taxon>
        <taxon>Glutamicibacter</taxon>
    </lineage>
</organism>
<keyword evidence="6" id="KW-1185">Reference proteome</keyword>
<keyword evidence="1" id="KW-0805">Transcription regulation</keyword>
<dbReference type="PANTHER" id="PTHR43537">
    <property type="entry name" value="TRANSCRIPTIONAL REGULATOR, GNTR FAMILY"/>
    <property type="match status" value="1"/>
</dbReference>
<evidence type="ECO:0000256" key="1">
    <source>
        <dbReference type="ARBA" id="ARBA00023015"/>
    </source>
</evidence>
<dbReference type="Pfam" id="PF00392">
    <property type="entry name" value="GntR"/>
    <property type="match status" value="1"/>
</dbReference>
<dbReference type="InterPro" id="IPR036388">
    <property type="entry name" value="WH-like_DNA-bd_sf"/>
</dbReference>
<dbReference type="InterPro" id="IPR036390">
    <property type="entry name" value="WH_DNA-bd_sf"/>
</dbReference>
<reference evidence="6" key="2">
    <citation type="submission" date="2010-07" db="EMBL/GenBank/DDBJ databases">
        <title>Complete genome sequence of Arthrobacter arilaitensis (strain DSM 16368 / CIP 108037 / JCM 13566 / Re117).</title>
        <authorList>
            <person name="Genoscope."/>
        </authorList>
    </citation>
    <scope>NUCLEOTIDE SEQUENCE [LARGE SCALE GENOMIC DNA]</scope>
    <source>
        <strain evidence="6">DSM 16368 / CIP 108037 / IAM 15318 / JCM 13566 / Re117</strain>
    </source>
</reference>
<dbReference type="SUPFAM" id="SSF46785">
    <property type="entry name" value="Winged helix' DNA-binding domain"/>
    <property type="match status" value="1"/>
</dbReference>
<dbReference type="Gene3D" id="1.10.10.10">
    <property type="entry name" value="Winged helix-like DNA-binding domain superfamily/Winged helix DNA-binding domain"/>
    <property type="match status" value="1"/>
</dbReference>
<dbReference type="SMART" id="SM00345">
    <property type="entry name" value="HTH_GNTR"/>
    <property type="match status" value="1"/>
</dbReference>
<dbReference type="Proteomes" id="UP000006878">
    <property type="component" value="Chromosome"/>
</dbReference>
<dbReference type="Pfam" id="PF07729">
    <property type="entry name" value="FCD"/>
    <property type="match status" value="1"/>
</dbReference>